<dbReference type="InterPro" id="IPR034393">
    <property type="entry name" value="TatSF1-like"/>
</dbReference>
<keyword evidence="5" id="KW-0508">mRNA splicing</keyword>
<dbReference type="SMART" id="SM00361">
    <property type="entry name" value="RRM_1"/>
    <property type="match status" value="1"/>
</dbReference>
<dbReference type="GO" id="GO:0000398">
    <property type="term" value="P:mRNA splicing, via spliceosome"/>
    <property type="evidence" value="ECO:0007669"/>
    <property type="project" value="InterPro"/>
</dbReference>
<feature type="domain" description="GYF" evidence="9">
    <location>
        <begin position="14"/>
        <end position="62"/>
    </location>
</feature>
<dbReference type="InterPro" id="IPR034392">
    <property type="entry name" value="TatSF1-like_RRM1"/>
</dbReference>
<dbReference type="PROSITE" id="PS50829">
    <property type="entry name" value="GYF"/>
    <property type="match status" value="1"/>
</dbReference>
<name>A0AA38FUF6_TAXCH</name>
<feature type="region of interest" description="Disordered" evidence="7">
    <location>
        <begin position="243"/>
        <end position="262"/>
    </location>
</feature>
<evidence type="ECO:0000256" key="4">
    <source>
        <dbReference type="ARBA" id="ARBA00022884"/>
    </source>
</evidence>
<dbReference type="Pfam" id="PF00076">
    <property type="entry name" value="RRM_1"/>
    <property type="match status" value="2"/>
</dbReference>
<accession>A0AA38FUF6</accession>
<evidence type="ECO:0000259" key="9">
    <source>
        <dbReference type="PROSITE" id="PS50829"/>
    </source>
</evidence>
<dbReference type="PANTHER" id="PTHR15608:SF0">
    <property type="entry name" value="HIV TAT-SPECIFIC FACTOR 1"/>
    <property type="match status" value="1"/>
</dbReference>
<dbReference type="AlphaFoldDB" id="A0AA38FUF6"/>
<dbReference type="InterPro" id="IPR035445">
    <property type="entry name" value="GYF-like_dom_sf"/>
</dbReference>
<dbReference type="GO" id="GO:0003723">
    <property type="term" value="F:RNA binding"/>
    <property type="evidence" value="ECO:0007669"/>
    <property type="project" value="UniProtKB-UniRule"/>
</dbReference>
<dbReference type="CDD" id="cd12281">
    <property type="entry name" value="RRM1_TatSF1_like"/>
    <property type="match status" value="1"/>
</dbReference>
<evidence type="ECO:0000256" key="2">
    <source>
        <dbReference type="ARBA" id="ARBA00022664"/>
    </source>
</evidence>
<evidence type="ECO:0000313" key="11">
    <source>
        <dbReference type="Proteomes" id="UP000824469"/>
    </source>
</evidence>
<protein>
    <submittedName>
        <fullName evidence="10">Uncharacterized protein</fullName>
    </submittedName>
</protein>
<comment type="similarity">
    <text evidence="1">Belongs to the HTATSF1 family.</text>
</comment>
<feature type="non-terminal residue" evidence="10">
    <location>
        <position position="521"/>
    </location>
</feature>
<dbReference type="EMBL" id="JAHRHJ020000006">
    <property type="protein sequence ID" value="KAH9310841.1"/>
    <property type="molecule type" value="Genomic_DNA"/>
</dbReference>
<keyword evidence="4 6" id="KW-0694">RNA-binding</keyword>
<dbReference type="SUPFAM" id="SSF55277">
    <property type="entry name" value="GYF domain"/>
    <property type="match status" value="1"/>
</dbReference>
<dbReference type="InterPro" id="IPR000504">
    <property type="entry name" value="RRM_dom"/>
</dbReference>
<keyword evidence="11" id="KW-1185">Reference proteome</keyword>
<evidence type="ECO:0000256" key="6">
    <source>
        <dbReference type="PROSITE-ProRule" id="PRU00176"/>
    </source>
</evidence>
<dbReference type="InterPro" id="IPR003954">
    <property type="entry name" value="RRM_euk-type"/>
</dbReference>
<dbReference type="SUPFAM" id="SSF54928">
    <property type="entry name" value="RNA-binding domain, RBD"/>
    <property type="match status" value="2"/>
</dbReference>
<keyword evidence="3" id="KW-0677">Repeat</keyword>
<evidence type="ECO:0000256" key="3">
    <source>
        <dbReference type="ARBA" id="ARBA00022737"/>
    </source>
</evidence>
<feature type="region of interest" description="Disordered" evidence="7">
    <location>
        <begin position="82"/>
        <end position="117"/>
    </location>
</feature>
<dbReference type="Proteomes" id="UP000824469">
    <property type="component" value="Unassembled WGS sequence"/>
</dbReference>
<dbReference type="Gene3D" id="3.30.70.330">
    <property type="match status" value="2"/>
</dbReference>
<dbReference type="GO" id="GO:0005686">
    <property type="term" value="C:U2 snRNP"/>
    <property type="evidence" value="ECO:0007669"/>
    <property type="project" value="TreeGrafter"/>
</dbReference>
<dbReference type="OMA" id="DTDFRFG"/>
<comment type="caution">
    <text evidence="10">The sequence shown here is derived from an EMBL/GenBank/DDBJ whole genome shotgun (WGS) entry which is preliminary data.</text>
</comment>
<dbReference type="GO" id="GO:0005684">
    <property type="term" value="C:U2-type spliceosomal complex"/>
    <property type="evidence" value="ECO:0007669"/>
    <property type="project" value="TreeGrafter"/>
</dbReference>
<evidence type="ECO:0000256" key="7">
    <source>
        <dbReference type="SAM" id="MobiDB-lite"/>
    </source>
</evidence>
<feature type="region of interest" description="Disordered" evidence="7">
    <location>
        <begin position="158"/>
        <end position="184"/>
    </location>
</feature>
<gene>
    <name evidence="10" type="ORF">KI387_025876</name>
</gene>
<dbReference type="InterPro" id="IPR025640">
    <property type="entry name" value="GYF_2"/>
</dbReference>
<dbReference type="SMART" id="SM00360">
    <property type="entry name" value="RRM"/>
    <property type="match status" value="2"/>
</dbReference>
<sequence length="521" mass="58653">TEIAGDPNPLLPQDLGWYILGENQEYLGPYTVSELQEHYASGYFAESTLLWAEGRSDWMPLSGIQELYLVVSANKSESQWHQIDGSNSACDSNSQHQVNGQSSKNDASNDDLNDADKDDDFQRWQEEVRQAEAEAEALISQTKEGKDVEVHADVRGEGTFIDASNDDERPHTPPDGEEEFTDDDGTVYKWDRNLRAWVPQDGFFHKGSSYGEDEMTFVDEEEIMEVPNVTDITIENEFKAAFPATDPKPGSKRKLKDIHTEKEANKPPDTWFDLKVNTHVYVTGLPEDVTLEEIIEVFSKCGIVKEDPDTKKPRVKIYVDKGTGKQKGDALVTYLKEPSVDLALQLLDGTPLRPGGKQVMSVSRAKFEQKGESFIKREPKKDKKKKIKRVEQKALGWGGFDDAKMLVPIAVLLKNMFTPAELRSDPTLLSDLEADITEECSKIGPIERVKVYENHPKGVVQVKFKERKDGLKCIQSMNGRWFGGRQIQALEDDGAINHALIRDENEEAARLERFGAELEAD</sequence>
<keyword evidence="2" id="KW-0507">mRNA processing</keyword>
<dbReference type="InterPro" id="IPR012677">
    <property type="entry name" value="Nucleotide-bd_a/b_plait_sf"/>
</dbReference>
<feature type="compositionally biased region" description="Polar residues" evidence="7">
    <location>
        <begin position="82"/>
        <end position="101"/>
    </location>
</feature>
<evidence type="ECO:0000313" key="10">
    <source>
        <dbReference type="EMBL" id="KAH9310841.1"/>
    </source>
</evidence>
<organism evidence="10 11">
    <name type="scientific">Taxus chinensis</name>
    <name type="common">Chinese yew</name>
    <name type="synonym">Taxus wallichiana var. chinensis</name>
    <dbReference type="NCBI Taxonomy" id="29808"/>
    <lineage>
        <taxon>Eukaryota</taxon>
        <taxon>Viridiplantae</taxon>
        <taxon>Streptophyta</taxon>
        <taxon>Embryophyta</taxon>
        <taxon>Tracheophyta</taxon>
        <taxon>Spermatophyta</taxon>
        <taxon>Pinopsida</taxon>
        <taxon>Pinidae</taxon>
        <taxon>Conifers II</taxon>
        <taxon>Cupressales</taxon>
        <taxon>Taxaceae</taxon>
        <taxon>Taxus</taxon>
    </lineage>
</organism>
<feature type="domain" description="RRM" evidence="8">
    <location>
        <begin position="278"/>
        <end position="367"/>
    </location>
</feature>
<evidence type="ECO:0000256" key="1">
    <source>
        <dbReference type="ARBA" id="ARBA00007747"/>
    </source>
</evidence>
<dbReference type="CDD" id="cd12285">
    <property type="entry name" value="RRM3_RBM39_like"/>
    <property type="match status" value="1"/>
</dbReference>
<dbReference type="FunFam" id="3.30.70.330:FF:000329">
    <property type="entry name" value="splicing factor U2AF-associated protein 2"/>
    <property type="match status" value="1"/>
</dbReference>
<dbReference type="FunFam" id="3.30.70.330:FF:000105">
    <property type="entry name" value="HIV Tat-specific factor 1 homolog"/>
    <property type="match status" value="1"/>
</dbReference>
<dbReference type="PANTHER" id="PTHR15608">
    <property type="entry name" value="SPLICING FACTOR U2AF-ASSOCIATED PROTEIN 2"/>
    <property type="match status" value="1"/>
</dbReference>
<feature type="compositionally biased region" description="Acidic residues" evidence="7">
    <location>
        <begin position="175"/>
        <end position="184"/>
    </location>
</feature>
<dbReference type="Pfam" id="PF14237">
    <property type="entry name" value="GYF_2"/>
    <property type="match status" value="1"/>
</dbReference>
<dbReference type="InterPro" id="IPR003169">
    <property type="entry name" value="GYF"/>
</dbReference>
<feature type="compositionally biased region" description="Acidic residues" evidence="7">
    <location>
        <begin position="108"/>
        <end position="117"/>
    </location>
</feature>
<evidence type="ECO:0000256" key="5">
    <source>
        <dbReference type="ARBA" id="ARBA00023187"/>
    </source>
</evidence>
<evidence type="ECO:0000259" key="8">
    <source>
        <dbReference type="PROSITE" id="PS50102"/>
    </source>
</evidence>
<proteinExistence type="inferred from homology"/>
<dbReference type="PROSITE" id="PS50102">
    <property type="entry name" value="RRM"/>
    <property type="match status" value="1"/>
</dbReference>
<reference evidence="10 11" key="1">
    <citation type="journal article" date="2021" name="Nat. Plants">
        <title>The Taxus genome provides insights into paclitaxel biosynthesis.</title>
        <authorList>
            <person name="Xiong X."/>
            <person name="Gou J."/>
            <person name="Liao Q."/>
            <person name="Li Y."/>
            <person name="Zhou Q."/>
            <person name="Bi G."/>
            <person name="Li C."/>
            <person name="Du R."/>
            <person name="Wang X."/>
            <person name="Sun T."/>
            <person name="Guo L."/>
            <person name="Liang H."/>
            <person name="Lu P."/>
            <person name="Wu Y."/>
            <person name="Zhang Z."/>
            <person name="Ro D.K."/>
            <person name="Shang Y."/>
            <person name="Huang S."/>
            <person name="Yan J."/>
        </authorList>
    </citation>
    <scope>NUCLEOTIDE SEQUENCE [LARGE SCALE GENOMIC DNA]</scope>
    <source>
        <strain evidence="10">Ta-2019</strain>
    </source>
</reference>
<dbReference type="InterPro" id="IPR035979">
    <property type="entry name" value="RBD_domain_sf"/>
</dbReference>